<gene>
    <name evidence="3" type="ordered locus">CNL05410</name>
</gene>
<dbReference type="STRING" id="214684.Q5K8J8"/>
<proteinExistence type="predicted"/>
<dbReference type="EMBL" id="AE017352">
    <property type="protein sequence ID" value="AAW46562.1"/>
    <property type="molecule type" value="Genomic_DNA"/>
</dbReference>
<feature type="domain" description="Rit1 DUSP-like" evidence="1">
    <location>
        <begin position="366"/>
        <end position="504"/>
    </location>
</feature>
<sequence>MVIDCVMSEHRAIRKHAAQHDLFNRLHSIATDEEFVKRVGKSWYNNRFEVVPNQRCGNWYCDPTSSSNAYAYFKSTDGHMFHWDFNLRRSNLSLASYAEAKGGLILVDSTRQGKRMPDGLSKTVPIWCAVINIAVSLRHDVPQDWDTNIYLSPQIVPPTERSQIESKLRAWAESLERSSLPLPHLARPLRPFFIHPSTSYAPSIPETPEYIPIICLSASRWVSKGGDDIPSVTSIGQRKVGFEYVPGGGDDDELWARGLKPLLFHQHKKDLLSVERDDLPSLVDRLVKSADPVAGINTSLMDCDLSSSVLAGVPTPNSLMALDIGPPSTKAPWSLSPSEVLRVVPVDKYPKNTPFLLGVHPSERVLAVPSAKTDGKFYATALRELVDHVRKVSIEQSKPIVLRPGKAVDVRKAIASVNNAQSIDPAAIKITSPSFLVDARKVILPLALVILCALPGISESSTHALPAESNLSKDHVADRLHRLVALWPDGNPPRVALKRVNEFLMSESRK</sequence>
<evidence type="ECO:0000259" key="1">
    <source>
        <dbReference type="Pfam" id="PF04179"/>
    </source>
</evidence>
<evidence type="ECO:0000259" key="2">
    <source>
        <dbReference type="Pfam" id="PF17184"/>
    </source>
</evidence>
<accession>Q5K8J8</accession>
<dbReference type="RefSeq" id="XP_568079.1">
    <property type="nucleotide sequence ID" value="XM_568079.2"/>
</dbReference>
<dbReference type="eggNOG" id="KOG2634">
    <property type="taxonomic scope" value="Eukaryota"/>
</dbReference>
<dbReference type="Proteomes" id="UP000002149">
    <property type="component" value="Chromosome 12"/>
</dbReference>
<name>Q5K8J8_CRYD1</name>
<dbReference type="PIRSF" id="PIRSF007747">
    <property type="entry name" value="Ribosyl_Ptfrase"/>
    <property type="match status" value="1"/>
</dbReference>
<dbReference type="Pfam" id="PF17184">
    <property type="entry name" value="Rit1_C"/>
    <property type="match status" value="1"/>
</dbReference>
<dbReference type="GeneID" id="3254823"/>
<dbReference type="HOGENOM" id="CLU_027654_1_1_1"/>
<dbReference type="GO" id="GO:0043399">
    <property type="term" value="F:tRNA adenosine(64)-2'-O-ribosylphosphate transferase activity"/>
    <property type="evidence" value="ECO:0007669"/>
    <property type="project" value="InterPro"/>
</dbReference>
<dbReference type="OMA" id="HANPSEC"/>
<dbReference type="InParanoid" id="Q5K8J8"/>
<dbReference type="GO" id="GO:0016763">
    <property type="term" value="F:pentosyltransferase activity"/>
    <property type="evidence" value="ECO:0000318"/>
    <property type="project" value="GO_Central"/>
</dbReference>
<dbReference type="PANTHER" id="PTHR31811:SF0">
    <property type="entry name" value="TRNA A64-2'-O-RIBOSYLPHOSPHATE TRANSFERASE"/>
    <property type="match status" value="1"/>
</dbReference>
<protein>
    <recommendedName>
        <fullName evidence="5">tRNA '-O-ribosylphosphate transferase</fullName>
    </recommendedName>
</protein>
<dbReference type="InterPro" id="IPR033449">
    <property type="entry name" value="Rit1_N"/>
</dbReference>
<dbReference type="OrthoDB" id="45256at2759"/>
<dbReference type="InterPro" id="IPR033421">
    <property type="entry name" value="Rit1_DUSP-like"/>
</dbReference>
<dbReference type="FunCoup" id="Q5K8J8">
    <property type="interactions" value="21"/>
</dbReference>
<evidence type="ECO:0008006" key="5">
    <source>
        <dbReference type="Google" id="ProtNLM"/>
    </source>
</evidence>
<evidence type="ECO:0000313" key="4">
    <source>
        <dbReference type="Proteomes" id="UP000002149"/>
    </source>
</evidence>
<evidence type="ECO:0000313" key="3">
    <source>
        <dbReference type="EMBL" id="AAW46562.1"/>
    </source>
</evidence>
<dbReference type="KEGG" id="cne:CNL05410"/>
<reference evidence="3 4" key="1">
    <citation type="journal article" date="2005" name="Science">
        <title>The genome of the basidiomycetous yeast and human pathogen Cryptococcus neoformans.</title>
        <authorList>
            <person name="Loftus B.J."/>
            <person name="Fung E."/>
            <person name="Roncaglia P."/>
            <person name="Rowley D."/>
            <person name="Amedeo P."/>
            <person name="Bruno D."/>
            <person name="Vamathevan J."/>
            <person name="Miranda M."/>
            <person name="Anderson I.J."/>
            <person name="Fraser J.A."/>
            <person name="Allen J.E."/>
            <person name="Bosdet I.E."/>
            <person name="Brent M.R."/>
            <person name="Chiu R."/>
            <person name="Doering T.L."/>
            <person name="Donlin M.J."/>
            <person name="D'Souza C.A."/>
            <person name="Fox D.S."/>
            <person name="Grinberg V."/>
            <person name="Fu J."/>
            <person name="Fukushima M."/>
            <person name="Haas B.J."/>
            <person name="Huang J.C."/>
            <person name="Janbon G."/>
            <person name="Jones S.J."/>
            <person name="Koo H.L."/>
            <person name="Krzywinski M.I."/>
            <person name="Kwon-Chung J.K."/>
            <person name="Lengeler K.B."/>
            <person name="Maiti R."/>
            <person name="Marra M.A."/>
            <person name="Marra R.E."/>
            <person name="Mathewson C.A."/>
            <person name="Mitchell T.G."/>
            <person name="Pertea M."/>
            <person name="Riggs F.R."/>
            <person name="Salzberg S.L."/>
            <person name="Schein J.E."/>
            <person name="Shvartsbeyn A."/>
            <person name="Shin H."/>
            <person name="Shumway M."/>
            <person name="Specht C.A."/>
            <person name="Suh B.B."/>
            <person name="Tenney A."/>
            <person name="Utterback T.R."/>
            <person name="Wickes B.L."/>
            <person name="Wortman J.R."/>
            <person name="Wye N.H."/>
            <person name="Kronstad J.W."/>
            <person name="Lodge J.K."/>
            <person name="Heitman J."/>
            <person name="Davis R.W."/>
            <person name="Fraser C.M."/>
            <person name="Hyman R.W."/>
        </authorList>
    </citation>
    <scope>NUCLEOTIDE SEQUENCE [LARGE SCALE GENOMIC DNA]</scope>
    <source>
        <strain evidence="4">JEC21 / ATCC MYA-565</strain>
    </source>
</reference>
<keyword evidence="4" id="KW-1185">Reference proteome</keyword>
<dbReference type="AlphaFoldDB" id="Q5K8J8"/>
<dbReference type="Pfam" id="PF04179">
    <property type="entry name" value="Init_tRNA_PT"/>
    <property type="match status" value="1"/>
</dbReference>
<organism evidence="3 4">
    <name type="scientific">Cryptococcus deneoformans (strain JEC21 / ATCC MYA-565)</name>
    <name type="common">Cryptococcus neoformans var. neoformans serotype D</name>
    <dbReference type="NCBI Taxonomy" id="214684"/>
    <lineage>
        <taxon>Eukaryota</taxon>
        <taxon>Fungi</taxon>
        <taxon>Dikarya</taxon>
        <taxon>Basidiomycota</taxon>
        <taxon>Agaricomycotina</taxon>
        <taxon>Tremellomycetes</taxon>
        <taxon>Tremellales</taxon>
        <taxon>Cryptococcaceae</taxon>
        <taxon>Cryptococcus</taxon>
        <taxon>Cryptococcus neoformans species complex</taxon>
    </lineage>
</organism>
<feature type="domain" description="Rit1 N-terminal" evidence="2">
    <location>
        <begin position="18"/>
        <end position="288"/>
    </location>
</feature>
<dbReference type="GO" id="GO:0019988">
    <property type="term" value="P:charged-tRNA amino acid modification"/>
    <property type="evidence" value="ECO:0000318"/>
    <property type="project" value="GO_Central"/>
</dbReference>
<dbReference type="PaxDb" id="214684-Q5K8J8"/>
<dbReference type="InterPro" id="IPR007306">
    <property type="entry name" value="Rit1"/>
</dbReference>
<dbReference type="PANTHER" id="PTHR31811">
    <property type="entry name" value="TRNA A64-2'-O-RIBOSYLPHOSPHATE TRANSFERASE"/>
    <property type="match status" value="1"/>
</dbReference>
<dbReference type="VEuPathDB" id="FungiDB:CNL05410"/>